<evidence type="ECO:0000313" key="4">
    <source>
        <dbReference type="EMBL" id="ONF96300.1"/>
    </source>
</evidence>
<sequence length="158" mass="16989">MSTRLHMVELIAGSAADIAAVEQVMGEAFDPQFGEAWTRGQCLGILGMPGVWLTLARVDGAVVGFSLARAIVDEAELLLLATSRQHQRQGIGAALLRGMLADARGRGVVRVHLEVRAGNGAIELYRAHGFEKLGERRSYYRGRSGEVFDAHSYGAVLA</sequence>
<feature type="domain" description="N-acetyltransferase" evidence="3">
    <location>
        <begin position="8"/>
        <end position="154"/>
    </location>
</feature>
<evidence type="ECO:0000256" key="1">
    <source>
        <dbReference type="ARBA" id="ARBA00022679"/>
    </source>
</evidence>
<evidence type="ECO:0000313" key="5">
    <source>
        <dbReference type="Proteomes" id="UP000188729"/>
    </source>
</evidence>
<dbReference type="AlphaFoldDB" id="A0A1V2EUN9"/>
<protein>
    <submittedName>
        <fullName evidence="4">Ribosomal-protein-alanine N-acetyltransferase</fullName>
    </submittedName>
</protein>
<dbReference type="InterPro" id="IPR050680">
    <property type="entry name" value="YpeA/RimI_acetyltransf"/>
</dbReference>
<keyword evidence="2" id="KW-0012">Acyltransferase</keyword>
<dbReference type="Proteomes" id="UP000188729">
    <property type="component" value="Unassembled WGS sequence"/>
</dbReference>
<keyword evidence="1 4" id="KW-0808">Transferase</keyword>
<dbReference type="PANTHER" id="PTHR43420">
    <property type="entry name" value="ACETYLTRANSFERASE"/>
    <property type="match status" value="1"/>
</dbReference>
<evidence type="ECO:0000259" key="3">
    <source>
        <dbReference type="PROSITE" id="PS51186"/>
    </source>
</evidence>
<dbReference type="OrthoDB" id="9804026at2"/>
<organism evidence="4 5">
    <name type="scientific">Sphingomonas jeddahensis</name>
    <dbReference type="NCBI Taxonomy" id="1915074"/>
    <lineage>
        <taxon>Bacteria</taxon>
        <taxon>Pseudomonadati</taxon>
        <taxon>Pseudomonadota</taxon>
        <taxon>Alphaproteobacteria</taxon>
        <taxon>Sphingomonadales</taxon>
        <taxon>Sphingomonadaceae</taxon>
        <taxon>Sphingomonas</taxon>
    </lineage>
</organism>
<dbReference type="STRING" id="1915074.SPHI_15290"/>
<name>A0A1V2EUN9_9SPHN</name>
<comment type="caution">
    <text evidence="4">The sequence shown here is derived from an EMBL/GenBank/DDBJ whole genome shotgun (WGS) entry which is preliminary data.</text>
</comment>
<dbReference type="EMBL" id="MPSB01000005">
    <property type="protein sequence ID" value="ONF96300.1"/>
    <property type="molecule type" value="Genomic_DNA"/>
</dbReference>
<proteinExistence type="predicted"/>
<gene>
    <name evidence="4" type="ORF">SPHI_15290</name>
</gene>
<evidence type="ECO:0000256" key="2">
    <source>
        <dbReference type="ARBA" id="ARBA00023315"/>
    </source>
</evidence>
<dbReference type="CDD" id="cd04301">
    <property type="entry name" value="NAT_SF"/>
    <property type="match status" value="1"/>
</dbReference>
<dbReference type="Pfam" id="PF00583">
    <property type="entry name" value="Acetyltransf_1"/>
    <property type="match status" value="1"/>
</dbReference>
<reference evidence="4 5" key="1">
    <citation type="submission" date="2016-11" db="EMBL/GenBank/DDBJ databases">
        <title>Genome sequence of Sphingomonas jeddahensis G39.</title>
        <authorList>
            <person name="Poehlein A."/>
            <person name="Wuebbeler J.H."/>
            <person name="Steinbuechel A."/>
            <person name="Daniel R."/>
        </authorList>
    </citation>
    <scope>NUCLEOTIDE SEQUENCE [LARGE SCALE GENOMIC DNA]</scope>
    <source>
        <strain evidence="4 5">G39</strain>
    </source>
</reference>
<accession>A0A1V2EUN9</accession>
<dbReference type="PROSITE" id="PS51186">
    <property type="entry name" value="GNAT"/>
    <property type="match status" value="1"/>
</dbReference>
<keyword evidence="5" id="KW-1185">Reference proteome</keyword>
<dbReference type="PANTHER" id="PTHR43420:SF12">
    <property type="entry name" value="N-ACETYLTRANSFERASE DOMAIN-CONTAINING PROTEIN"/>
    <property type="match status" value="1"/>
</dbReference>
<dbReference type="RefSeq" id="WP_076744282.1">
    <property type="nucleotide sequence ID" value="NZ_MPSB01000005.1"/>
</dbReference>
<dbReference type="GO" id="GO:0016747">
    <property type="term" value="F:acyltransferase activity, transferring groups other than amino-acyl groups"/>
    <property type="evidence" value="ECO:0007669"/>
    <property type="project" value="InterPro"/>
</dbReference>
<dbReference type="InterPro" id="IPR000182">
    <property type="entry name" value="GNAT_dom"/>
</dbReference>
<dbReference type="SUPFAM" id="SSF55729">
    <property type="entry name" value="Acyl-CoA N-acyltransferases (Nat)"/>
    <property type="match status" value="1"/>
</dbReference>
<dbReference type="InterPro" id="IPR016181">
    <property type="entry name" value="Acyl_CoA_acyltransferase"/>
</dbReference>
<dbReference type="Gene3D" id="3.40.630.30">
    <property type="match status" value="1"/>
</dbReference>